<sequence>MDDRLIPIPIIPEQDMTPWFAALERLTSDQEHYKRTSHEAKEAADFYLSKINPNDLINHLTAFANRQESVPDFKPIN</sequence>
<evidence type="ECO:0000313" key="1">
    <source>
        <dbReference type="EMBL" id="UJF31859.1"/>
    </source>
</evidence>
<dbReference type="RefSeq" id="WP_235118204.1">
    <property type="nucleotide sequence ID" value="NZ_CP090978.1"/>
</dbReference>
<proteinExistence type="predicted"/>
<keyword evidence="2" id="KW-1185">Reference proteome</keyword>
<accession>A0ABY3SCZ0</accession>
<evidence type="ECO:0000313" key="2">
    <source>
        <dbReference type="Proteomes" id="UP001649230"/>
    </source>
</evidence>
<organism evidence="1 2">
    <name type="scientific">Paenibacillus hexagrammi</name>
    <dbReference type="NCBI Taxonomy" id="2908839"/>
    <lineage>
        <taxon>Bacteria</taxon>
        <taxon>Bacillati</taxon>
        <taxon>Bacillota</taxon>
        <taxon>Bacilli</taxon>
        <taxon>Bacillales</taxon>
        <taxon>Paenibacillaceae</taxon>
        <taxon>Paenibacillus</taxon>
    </lineage>
</organism>
<reference evidence="1 2" key="1">
    <citation type="journal article" date="2024" name="Int. J. Syst. Evol. Microbiol.">
        <title>Paenibacillus hexagrammi sp. nov., a novel bacterium isolated from the gut content of Hexagrammos agrammus.</title>
        <authorList>
            <person name="Jung H.K."/>
            <person name="Kim D.G."/>
            <person name="Zin H."/>
            <person name="Park J."/>
            <person name="Jung H."/>
            <person name="Kim Y.O."/>
            <person name="Kong H.J."/>
            <person name="Kim J.W."/>
            <person name="Kim Y.S."/>
        </authorList>
    </citation>
    <scope>NUCLEOTIDE SEQUENCE [LARGE SCALE GENOMIC DNA]</scope>
    <source>
        <strain evidence="1 2">YPD9-1</strain>
    </source>
</reference>
<dbReference type="EMBL" id="CP090978">
    <property type="protein sequence ID" value="UJF31859.1"/>
    <property type="molecule type" value="Genomic_DNA"/>
</dbReference>
<dbReference type="Proteomes" id="UP001649230">
    <property type="component" value="Chromosome"/>
</dbReference>
<name>A0ABY3SCZ0_9BACL</name>
<gene>
    <name evidence="1" type="ORF">L0M14_19130</name>
</gene>
<protein>
    <submittedName>
        <fullName evidence="1">Uncharacterized protein</fullName>
    </submittedName>
</protein>